<name>A0ABU1IQV6_9BACL</name>
<dbReference type="EMBL" id="JAVDQG010000007">
    <property type="protein sequence ID" value="MDR6227091.1"/>
    <property type="molecule type" value="Genomic_DNA"/>
</dbReference>
<comment type="function">
    <text evidence="8">Ligates lysine onto the cytidine present at position 34 of the AUA codon-specific tRNA(Ile) that contains the anticodon CAU, in an ATP-dependent manner. Cytidine is converted to lysidine, thus changing the amino acid specificity of the tRNA from methionine to isoleucine.</text>
</comment>
<evidence type="ECO:0000256" key="1">
    <source>
        <dbReference type="ARBA" id="ARBA00004496"/>
    </source>
</evidence>
<dbReference type="Gene3D" id="3.30.465.60">
    <property type="match status" value="1"/>
</dbReference>
<dbReference type="EC" id="6.3.4.19" evidence="8"/>
<dbReference type="SMART" id="SM00977">
    <property type="entry name" value="TilS_C"/>
    <property type="match status" value="1"/>
</dbReference>
<dbReference type="Proteomes" id="UP001185012">
    <property type="component" value="Unassembled WGS sequence"/>
</dbReference>
<dbReference type="Pfam" id="PF11734">
    <property type="entry name" value="TilS_C"/>
    <property type="match status" value="1"/>
</dbReference>
<gene>
    <name evidence="8" type="primary">tilS</name>
    <name evidence="10" type="ORF">JOE21_003103</name>
</gene>
<dbReference type="SUPFAM" id="SSF52402">
    <property type="entry name" value="Adenine nucleotide alpha hydrolases-like"/>
    <property type="match status" value="1"/>
</dbReference>
<keyword evidence="5 8" id="KW-0547">Nucleotide-binding</keyword>
<dbReference type="NCBIfam" id="TIGR02433">
    <property type="entry name" value="lysidine_TilS_C"/>
    <property type="match status" value="1"/>
</dbReference>
<keyword evidence="2 8" id="KW-0963">Cytoplasm</keyword>
<feature type="binding site" evidence="8">
    <location>
        <begin position="36"/>
        <end position="41"/>
    </location>
    <ligand>
        <name>ATP</name>
        <dbReference type="ChEBI" id="CHEBI:30616"/>
    </ligand>
</feature>
<keyword evidence="11" id="KW-1185">Reference proteome</keyword>
<comment type="subcellular location">
    <subcellularLocation>
        <location evidence="1 8">Cytoplasm</location>
    </subcellularLocation>
</comment>
<evidence type="ECO:0000256" key="6">
    <source>
        <dbReference type="ARBA" id="ARBA00022840"/>
    </source>
</evidence>
<dbReference type="Gene3D" id="3.40.50.620">
    <property type="entry name" value="HUPs"/>
    <property type="match status" value="1"/>
</dbReference>
<keyword evidence="3 8" id="KW-0436">Ligase</keyword>
<reference evidence="10 11" key="1">
    <citation type="submission" date="2023-07" db="EMBL/GenBank/DDBJ databases">
        <title>Genomic Encyclopedia of Type Strains, Phase IV (KMG-IV): sequencing the most valuable type-strain genomes for metagenomic binning, comparative biology and taxonomic classification.</title>
        <authorList>
            <person name="Goeker M."/>
        </authorList>
    </citation>
    <scope>NUCLEOTIDE SEQUENCE [LARGE SCALE GENOMIC DNA]</scope>
    <source>
        <strain evidence="10 11">DSM 45903</strain>
    </source>
</reference>
<dbReference type="PANTHER" id="PTHR43033:SF1">
    <property type="entry name" value="TRNA(ILE)-LYSIDINE SYNTHASE-RELATED"/>
    <property type="match status" value="1"/>
</dbReference>
<evidence type="ECO:0000313" key="10">
    <source>
        <dbReference type="EMBL" id="MDR6227091.1"/>
    </source>
</evidence>
<evidence type="ECO:0000256" key="5">
    <source>
        <dbReference type="ARBA" id="ARBA00022741"/>
    </source>
</evidence>
<keyword evidence="6 8" id="KW-0067">ATP-binding</keyword>
<dbReference type="InterPro" id="IPR014729">
    <property type="entry name" value="Rossmann-like_a/b/a_fold"/>
</dbReference>
<keyword evidence="4 8" id="KW-0819">tRNA processing</keyword>
<comment type="caution">
    <text evidence="10">The sequence shown here is derived from an EMBL/GenBank/DDBJ whole genome shotgun (WGS) entry which is preliminary data.</text>
</comment>
<comment type="similarity">
    <text evidence="8">Belongs to the tRNA(Ile)-lysidine synthase family.</text>
</comment>
<dbReference type="InterPro" id="IPR012796">
    <property type="entry name" value="Lysidine-tRNA-synth_C"/>
</dbReference>
<evidence type="ECO:0000313" key="11">
    <source>
        <dbReference type="Proteomes" id="UP001185012"/>
    </source>
</evidence>
<evidence type="ECO:0000256" key="7">
    <source>
        <dbReference type="ARBA" id="ARBA00048539"/>
    </source>
</evidence>
<evidence type="ECO:0000259" key="9">
    <source>
        <dbReference type="SMART" id="SM00977"/>
    </source>
</evidence>
<dbReference type="NCBIfam" id="TIGR02432">
    <property type="entry name" value="lysidine_TilS_N"/>
    <property type="match status" value="1"/>
</dbReference>
<comment type="catalytic activity">
    <reaction evidence="7 8">
        <text>cytidine(34) in tRNA(Ile2) + L-lysine + ATP = lysidine(34) in tRNA(Ile2) + AMP + diphosphate + H(+)</text>
        <dbReference type="Rhea" id="RHEA:43744"/>
        <dbReference type="Rhea" id="RHEA-COMP:10625"/>
        <dbReference type="Rhea" id="RHEA-COMP:10670"/>
        <dbReference type="ChEBI" id="CHEBI:15378"/>
        <dbReference type="ChEBI" id="CHEBI:30616"/>
        <dbReference type="ChEBI" id="CHEBI:32551"/>
        <dbReference type="ChEBI" id="CHEBI:33019"/>
        <dbReference type="ChEBI" id="CHEBI:82748"/>
        <dbReference type="ChEBI" id="CHEBI:83665"/>
        <dbReference type="ChEBI" id="CHEBI:456215"/>
        <dbReference type="EC" id="6.3.4.19"/>
    </reaction>
</comment>
<dbReference type="GO" id="GO:0032267">
    <property type="term" value="F:tRNA(Ile)-lysidine synthase activity"/>
    <property type="evidence" value="ECO:0007669"/>
    <property type="project" value="UniProtKB-EC"/>
</dbReference>
<evidence type="ECO:0000256" key="2">
    <source>
        <dbReference type="ARBA" id="ARBA00022490"/>
    </source>
</evidence>
<dbReference type="SUPFAM" id="SSF82829">
    <property type="entry name" value="MesJ substrate recognition domain-like"/>
    <property type="match status" value="1"/>
</dbReference>
<accession>A0ABU1IQV6</accession>
<evidence type="ECO:0000256" key="3">
    <source>
        <dbReference type="ARBA" id="ARBA00022598"/>
    </source>
</evidence>
<dbReference type="InterPro" id="IPR012094">
    <property type="entry name" value="tRNA_Ile_lys_synt"/>
</dbReference>
<evidence type="ECO:0000256" key="8">
    <source>
        <dbReference type="HAMAP-Rule" id="MF_01161"/>
    </source>
</evidence>
<proteinExistence type="inferred from homology"/>
<sequence length="487" mass="55277">MFLYRREGGGMLEEKRVCEWEDRLLPRGSRVMVGVSGGPDSMALLHRLWSLAPERDWALIAVHVNHGLRGEESAEDARFVQSWCGKQSIACRVEQVDVSGTLDDHGGNKQDVARRLRYEAFRRVAEAEEMDHLALAHHGDDQVETLLMRLLRGTGTQGLSGIPRRRRWRGMWIVRPWLDVTREEILAYCDRHHISFRMDASNEDPAYTRNRVRHELAPLLARFNPRFRQALLQLSRLAADEEQVWERLTKEAFDEIRTGEDGKRITVDAVRLNGLEVALQRRVIKLILNCLVKESAIDANWQAVERIRELAAKDAPSTRTPLPGGGWAERDYHLLHFSPPAEGEKPPGDVFLPLKLPGETPWIGGSICAWFTSDRPPAPGPDQEWAVFDRDRLPSPLAIRTRRPGDRMRPFGLGGSKKVKALLIDAKIPRRDRDRIPLITAGEEILWIPGVARSDVATWDDCTRGYLVLRWVPDEGGAQPFGQPSDT</sequence>
<dbReference type="SUPFAM" id="SSF56037">
    <property type="entry name" value="PheT/TilS domain"/>
    <property type="match status" value="1"/>
</dbReference>
<dbReference type="PANTHER" id="PTHR43033">
    <property type="entry name" value="TRNA(ILE)-LYSIDINE SYNTHASE-RELATED"/>
    <property type="match status" value="1"/>
</dbReference>
<dbReference type="Pfam" id="PF01171">
    <property type="entry name" value="ATP_bind_3"/>
    <property type="match status" value="1"/>
</dbReference>
<evidence type="ECO:0000256" key="4">
    <source>
        <dbReference type="ARBA" id="ARBA00022694"/>
    </source>
</evidence>
<feature type="domain" description="Lysidine-tRNA(Ile) synthetase C-terminal" evidence="9">
    <location>
        <begin position="397"/>
        <end position="469"/>
    </location>
</feature>
<dbReference type="RefSeq" id="WP_309867876.1">
    <property type="nucleotide sequence ID" value="NZ_JAVDQG010000007.1"/>
</dbReference>
<organism evidence="10 11">
    <name type="scientific">Desmospora profundinema</name>
    <dbReference type="NCBI Taxonomy" id="1571184"/>
    <lineage>
        <taxon>Bacteria</taxon>
        <taxon>Bacillati</taxon>
        <taxon>Bacillota</taxon>
        <taxon>Bacilli</taxon>
        <taxon>Bacillales</taxon>
        <taxon>Thermoactinomycetaceae</taxon>
        <taxon>Desmospora</taxon>
    </lineage>
</organism>
<dbReference type="HAMAP" id="MF_01161">
    <property type="entry name" value="tRNA_Ile_lys_synt"/>
    <property type="match status" value="1"/>
</dbReference>
<dbReference type="InterPro" id="IPR012795">
    <property type="entry name" value="tRNA_Ile_lys_synt_N"/>
</dbReference>
<protein>
    <recommendedName>
        <fullName evidence="8">tRNA(Ile)-lysidine synthase</fullName>
        <ecNumber evidence="8">6.3.4.19</ecNumber>
    </recommendedName>
    <alternativeName>
        <fullName evidence="8">tRNA(Ile)-2-lysyl-cytidine synthase</fullName>
    </alternativeName>
    <alternativeName>
        <fullName evidence="8">tRNA(Ile)-lysidine synthetase</fullName>
    </alternativeName>
</protein>
<dbReference type="CDD" id="cd01992">
    <property type="entry name" value="TilS_N"/>
    <property type="match status" value="1"/>
</dbReference>
<dbReference type="InterPro" id="IPR011063">
    <property type="entry name" value="TilS/TtcA_N"/>
</dbReference>
<comment type="domain">
    <text evidence="8">The N-terminal region contains the highly conserved SGGXDS motif, predicted to be a P-loop motif involved in ATP binding.</text>
</comment>